<dbReference type="EMBL" id="JAEFCI010004348">
    <property type="protein sequence ID" value="KAG5461006.1"/>
    <property type="molecule type" value="Genomic_DNA"/>
</dbReference>
<accession>A0A8H7ZWX6</accession>
<protein>
    <submittedName>
        <fullName evidence="1">Uncharacterized protein</fullName>
    </submittedName>
</protein>
<gene>
    <name evidence="1" type="ORF">BJ554DRAFT_6875</name>
</gene>
<keyword evidence="2" id="KW-1185">Reference proteome</keyword>
<sequence>MIACPILLRSTAWGWAVLHWPDKTPPLLKSKHVIPKISSLTKLGLSSIETCPSQELISGNKPDGMQLRTFGREVAYRQSQPRYPKWVHSVVTKFTAL</sequence>
<reference evidence="1 2" key="1">
    <citation type="journal article" name="Sci. Rep.">
        <title>Genome-scale phylogenetic analyses confirm Olpidium as the closest living zoosporic fungus to the non-flagellated, terrestrial fungi.</title>
        <authorList>
            <person name="Chang Y."/>
            <person name="Rochon D."/>
            <person name="Sekimoto S."/>
            <person name="Wang Y."/>
            <person name="Chovatia M."/>
            <person name="Sandor L."/>
            <person name="Salamov A."/>
            <person name="Grigoriev I.V."/>
            <person name="Stajich J.E."/>
            <person name="Spatafora J.W."/>
        </authorList>
    </citation>
    <scope>NUCLEOTIDE SEQUENCE [LARGE SCALE GENOMIC DNA]</scope>
    <source>
        <strain evidence="1">S191</strain>
    </source>
</reference>
<evidence type="ECO:0000313" key="1">
    <source>
        <dbReference type="EMBL" id="KAG5461006.1"/>
    </source>
</evidence>
<evidence type="ECO:0000313" key="2">
    <source>
        <dbReference type="Proteomes" id="UP000673691"/>
    </source>
</evidence>
<organism evidence="1 2">
    <name type="scientific">Olpidium bornovanus</name>
    <dbReference type="NCBI Taxonomy" id="278681"/>
    <lineage>
        <taxon>Eukaryota</taxon>
        <taxon>Fungi</taxon>
        <taxon>Fungi incertae sedis</taxon>
        <taxon>Olpidiomycota</taxon>
        <taxon>Olpidiomycotina</taxon>
        <taxon>Olpidiomycetes</taxon>
        <taxon>Olpidiales</taxon>
        <taxon>Olpidiaceae</taxon>
        <taxon>Olpidium</taxon>
    </lineage>
</organism>
<comment type="caution">
    <text evidence="1">The sequence shown here is derived from an EMBL/GenBank/DDBJ whole genome shotgun (WGS) entry which is preliminary data.</text>
</comment>
<dbReference type="Proteomes" id="UP000673691">
    <property type="component" value="Unassembled WGS sequence"/>
</dbReference>
<dbReference type="AlphaFoldDB" id="A0A8H7ZWX6"/>
<proteinExistence type="predicted"/>
<name>A0A8H7ZWX6_9FUNG</name>